<comment type="subcellular location">
    <subcellularLocation>
        <location evidence="1">Membrane</location>
        <topology evidence="1">Multi-pass membrane protein</topology>
    </subcellularLocation>
</comment>
<feature type="transmembrane region" description="Helical" evidence="8">
    <location>
        <begin position="574"/>
        <end position="593"/>
    </location>
</feature>
<evidence type="ECO:0000256" key="8">
    <source>
        <dbReference type="SAM" id="Phobius"/>
    </source>
</evidence>
<dbReference type="GO" id="GO:0016020">
    <property type="term" value="C:membrane"/>
    <property type="evidence" value="ECO:0007669"/>
    <property type="project" value="UniProtKB-SubCell"/>
</dbReference>
<dbReference type="InterPro" id="IPR036259">
    <property type="entry name" value="MFS_trans_sf"/>
</dbReference>
<organism evidence="10 11">
    <name type="scientific">Sarocladium strictum</name>
    <name type="common">Black bundle disease fungus</name>
    <name type="synonym">Acremonium strictum</name>
    <dbReference type="NCBI Taxonomy" id="5046"/>
    <lineage>
        <taxon>Eukaryota</taxon>
        <taxon>Fungi</taxon>
        <taxon>Dikarya</taxon>
        <taxon>Ascomycota</taxon>
        <taxon>Pezizomycotina</taxon>
        <taxon>Sordariomycetes</taxon>
        <taxon>Hypocreomycetidae</taxon>
        <taxon>Hypocreales</taxon>
        <taxon>Sarocladiaceae</taxon>
        <taxon>Sarocladium</taxon>
    </lineage>
</organism>
<reference evidence="10" key="1">
    <citation type="submission" date="2022-10" db="EMBL/GenBank/DDBJ databases">
        <title>Determination and structural analysis of whole genome sequence of Sarocladium strictum F4-1.</title>
        <authorList>
            <person name="Hu L."/>
            <person name="Jiang Y."/>
        </authorList>
    </citation>
    <scope>NUCLEOTIDE SEQUENCE</scope>
    <source>
        <strain evidence="10">F4-1</strain>
    </source>
</reference>
<feature type="transmembrane region" description="Helical" evidence="8">
    <location>
        <begin position="184"/>
        <end position="202"/>
    </location>
</feature>
<feature type="transmembrane region" description="Helical" evidence="8">
    <location>
        <begin position="403"/>
        <end position="429"/>
    </location>
</feature>
<dbReference type="Pfam" id="PF00083">
    <property type="entry name" value="Sugar_tr"/>
    <property type="match status" value="1"/>
</dbReference>
<dbReference type="EMBL" id="JAPDFR010000008">
    <property type="protein sequence ID" value="KAK0384383.1"/>
    <property type="molecule type" value="Genomic_DNA"/>
</dbReference>
<dbReference type="GO" id="GO:0015791">
    <property type="term" value="P:polyol transmembrane transport"/>
    <property type="evidence" value="ECO:0007669"/>
    <property type="project" value="UniProtKB-ARBA"/>
</dbReference>
<feature type="transmembrane region" description="Helical" evidence="8">
    <location>
        <begin position="441"/>
        <end position="462"/>
    </location>
</feature>
<keyword evidence="3" id="KW-0813">Transport</keyword>
<feature type="transmembrane region" description="Helical" evidence="8">
    <location>
        <begin position="474"/>
        <end position="494"/>
    </location>
</feature>
<dbReference type="PROSITE" id="PS50850">
    <property type="entry name" value="MFS"/>
    <property type="match status" value="1"/>
</dbReference>
<dbReference type="InterPro" id="IPR005828">
    <property type="entry name" value="MFS_sugar_transport-like"/>
</dbReference>
<dbReference type="InterPro" id="IPR020846">
    <property type="entry name" value="MFS_dom"/>
</dbReference>
<dbReference type="PROSITE" id="PS00217">
    <property type="entry name" value="SUGAR_TRANSPORT_2"/>
    <property type="match status" value="1"/>
</dbReference>
<keyword evidence="6 8" id="KW-0472">Membrane</keyword>
<dbReference type="PRINTS" id="PR00171">
    <property type="entry name" value="SUGRTRNSPORT"/>
</dbReference>
<protein>
    <recommendedName>
        <fullName evidence="9">Major facilitator superfamily (MFS) profile domain-containing protein</fullName>
    </recommendedName>
</protein>
<sequence length="724" mass="80931">MNERSQHSRFDGIMVSHLRSLSMPHRLSTQARTRRANDRAVIENPLTHYTDEELVEDVKRFAENCLPSVSYDSLLRAAWVARDIRIYDEVSRSKEPHGYHHLPVQLTPDEKRALRRERDVPFSEKGMRIVILTVSLAALLQGFVQSSFNGATLYKAQWGLNGDTSELSAASDEWQLGATNASPWFFAAAVGCPLALPVNYWYGRRGGLAIAALLIFVSSLASVWADTWPKLFGIRTINGIGMGMKAVSTPILASETAVGFWRGSSVLAWQLWVAFGIMLGFAFNLVFAQAPTDVQTYHYINGAPFVPSLILLGVAVFLCPESPRYHLLKGPNYSPERALQILRKLRNTELQALRDMYAVYKSIQQEYMGEDINNSHANFSPGLWGAIRDFLRQFRQLFQQRRLYNAIMSTSTVSLSQQLCGVNVIAFYSGTLFNNIGANKTLAMGYSLAFGAINFIFCLPAIKSIDTLGRRRWLLMTLPLMALSMLGGALSFLIDGGNDSSNTRTGVVAFFLFMFAIFYSPSMGPIPFTLASESFPLTHREAGTAWAVSINLGAAGFLAIFYPRIAMKMTDAGSLGFFAFLNVVAFVLVFLLVEETKRRSLEDLDLVFAVSKRRFISFNIQEYGPWWIRRHILGQRKPQPELYHDMIWGPMVTKEHHFPSIGEEEDVTPPPPAPDELQSMQIAPETEMSTASHQVYTPDKAVELPADALASSTYPDARSMSQED</sequence>
<dbReference type="GO" id="GO:0022857">
    <property type="term" value="F:transmembrane transporter activity"/>
    <property type="evidence" value="ECO:0007669"/>
    <property type="project" value="InterPro"/>
</dbReference>
<dbReference type="AlphaFoldDB" id="A0AA39GBQ9"/>
<dbReference type="InterPro" id="IPR050814">
    <property type="entry name" value="Myo-inositol_Transporter"/>
</dbReference>
<evidence type="ECO:0000256" key="3">
    <source>
        <dbReference type="ARBA" id="ARBA00022448"/>
    </source>
</evidence>
<feature type="transmembrane region" description="Helical" evidence="8">
    <location>
        <begin position="299"/>
        <end position="319"/>
    </location>
</feature>
<feature type="region of interest" description="Disordered" evidence="7">
    <location>
        <begin position="660"/>
        <end position="724"/>
    </location>
</feature>
<gene>
    <name evidence="10" type="ORF">NLU13_8470</name>
</gene>
<evidence type="ECO:0000256" key="5">
    <source>
        <dbReference type="ARBA" id="ARBA00022989"/>
    </source>
</evidence>
<feature type="transmembrane region" description="Helical" evidence="8">
    <location>
        <begin position="506"/>
        <end position="531"/>
    </location>
</feature>
<dbReference type="SUPFAM" id="SSF103473">
    <property type="entry name" value="MFS general substrate transporter"/>
    <property type="match status" value="1"/>
</dbReference>
<keyword evidence="11" id="KW-1185">Reference proteome</keyword>
<name>A0AA39GBQ9_SARSR</name>
<keyword evidence="4 8" id="KW-0812">Transmembrane</keyword>
<dbReference type="Gene3D" id="1.20.1250.20">
    <property type="entry name" value="MFS general substrate transporter like domains"/>
    <property type="match status" value="1"/>
</dbReference>
<evidence type="ECO:0000256" key="6">
    <source>
        <dbReference type="ARBA" id="ARBA00023136"/>
    </source>
</evidence>
<evidence type="ECO:0000256" key="4">
    <source>
        <dbReference type="ARBA" id="ARBA00022692"/>
    </source>
</evidence>
<evidence type="ECO:0000313" key="11">
    <source>
        <dbReference type="Proteomes" id="UP001175261"/>
    </source>
</evidence>
<feature type="transmembrane region" description="Helical" evidence="8">
    <location>
        <begin position="207"/>
        <end position="225"/>
    </location>
</feature>
<evidence type="ECO:0000256" key="7">
    <source>
        <dbReference type="SAM" id="MobiDB-lite"/>
    </source>
</evidence>
<comment type="similarity">
    <text evidence="2">Belongs to the major facilitator superfamily. Sugar transporter (TC 2.A.1.1) family.</text>
</comment>
<feature type="transmembrane region" description="Helical" evidence="8">
    <location>
        <begin position="543"/>
        <end position="562"/>
    </location>
</feature>
<evidence type="ECO:0000256" key="1">
    <source>
        <dbReference type="ARBA" id="ARBA00004141"/>
    </source>
</evidence>
<dbReference type="Proteomes" id="UP001175261">
    <property type="component" value="Unassembled WGS sequence"/>
</dbReference>
<dbReference type="PANTHER" id="PTHR48020">
    <property type="entry name" value="PROTON MYO-INOSITOL COTRANSPORTER"/>
    <property type="match status" value="1"/>
</dbReference>
<keyword evidence="5 8" id="KW-1133">Transmembrane helix</keyword>
<dbReference type="GO" id="GO:0015798">
    <property type="term" value="P:myo-inositol transport"/>
    <property type="evidence" value="ECO:0007669"/>
    <property type="project" value="UniProtKB-ARBA"/>
</dbReference>
<evidence type="ECO:0000256" key="2">
    <source>
        <dbReference type="ARBA" id="ARBA00010992"/>
    </source>
</evidence>
<accession>A0AA39GBQ9</accession>
<feature type="transmembrane region" description="Helical" evidence="8">
    <location>
        <begin position="126"/>
        <end position="144"/>
    </location>
</feature>
<proteinExistence type="inferred from homology"/>
<dbReference type="InterPro" id="IPR003663">
    <property type="entry name" value="Sugar/inositol_transpt"/>
</dbReference>
<evidence type="ECO:0000259" key="9">
    <source>
        <dbReference type="PROSITE" id="PS50850"/>
    </source>
</evidence>
<comment type="caution">
    <text evidence="10">The sequence shown here is derived from an EMBL/GenBank/DDBJ whole genome shotgun (WGS) entry which is preliminary data.</text>
</comment>
<evidence type="ECO:0000313" key="10">
    <source>
        <dbReference type="EMBL" id="KAK0384383.1"/>
    </source>
</evidence>
<feature type="domain" description="Major facilitator superfamily (MFS) profile" evidence="9">
    <location>
        <begin position="130"/>
        <end position="597"/>
    </location>
</feature>
<feature type="transmembrane region" description="Helical" evidence="8">
    <location>
        <begin position="266"/>
        <end position="287"/>
    </location>
</feature>
<dbReference type="PANTHER" id="PTHR48020:SF4">
    <property type="entry name" value="SYMPORT, PUTATIVE (AFU_ORTHOLOGUE AFUA_3G11790)-RELATED"/>
    <property type="match status" value="1"/>
</dbReference>
<dbReference type="InterPro" id="IPR005829">
    <property type="entry name" value="Sugar_transporter_CS"/>
</dbReference>